<dbReference type="PANTHER" id="PTHR30126:SF77">
    <property type="entry name" value="TRANSCRIPTIONAL REGULATORY PROTEIN"/>
    <property type="match status" value="1"/>
</dbReference>
<evidence type="ECO:0000256" key="2">
    <source>
        <dbReference type="ARBA" id="ARBA00023015"/>
    </source>
</evidence>
<keyword evidence="4" id="KW-0804">Transcription</keyword>
<accession>A0ABS7VHQ1</accession>
<dbReference type="SUPFAM" id="SSF53850">
    <property type="entry name" value="Periplasmic binding protein-like II"/>
    <property type="match status" value="1"/>
</dbReference>
<dbReference type="Pfam" id="PF03466">
    <property type="entry name" value="LysR_substrate"/>
    <property type="match status" value="1"/>
</dbReference>
<dbReference type="Gene3D" id="1.10.10.10">
    <property type="entry name" value="Winged helix-like DNA-binding domain superfamily/Winged helix DNA-binding domain"/>
    <property type="match status" value="1"/>
</dbReference>
<dbReference type="Pfam" id="PF00126">
    <property type="entry name" value="HTH_1"/>
    <property type="match status" value="1"/>
</dbReference>
<evidence type="ECO:0000256" key="3">
    <source>
        <dbReference type="ARBA" id="ARBA00023125"/>
    </source>
</evidence>
<comment type="similarity">
    <text evidence="1">Belongs to the LysR transcriptional regulatory family.</text>
</comment>
<reference evidence="6 7" key="1">
    <citation type="submission" date="2021-09" db="EMBL/GenBank/DDBJ databases">
        <title>The complete genome sequence of a new microorganism.</title>
        <authorList>
            <person name="Zi Z."/>
        </authorList>
    </citation>
    <scope>NUCLEOTIDE SEQUENCE [LARGE SCALE GENOMIC DNA]</scope>
    <source>
        <strain evidence="6 7">WGZ8</strain>
    </source>
</reference>
<keyword evidence="3" id="KW-0238">DNA-binding</keyword>
<sequence>MNLRFVETFLWVARLGSFSAAADRLNTTQAAISNRIATLERDLGIQLFEREVRCVRLTTLGQQIIPKAEELVRVADEFRDAVSDPGSLRGTIRIGTIDSIVYAWLPQLMEKIHKRYPSVAIDLNTDTSLSLGREVIDRKTDLALILGPVTSPGIINLDLCTFACSWLASPSLGLPSGPLSLAEIAHHPILAYSRGSIAHLRIQRLLADEGIENPTIYNSNSLATIMRLAKDGIGITPLPTVIVREHLEAGTLVALDVTPAFQPLTFHAVYSDHPGNLISAVIARMSQEVAHEFSQAQLDGASW</sequence>
<proteinExistence type="inferred from homology"/>
<protein>
    <submittedName>
        <fullName evidence="6">LysR family transcriptional regulator</fullName>
    </submittedName>
</protein>
<dbReference type="InterPro" id="IPR005119">
    <property type="entry name" value="LysR_subst-bd"/>
</dbReference>
<dbReference type="Gene3D" id="3.40.190.10">
    <property type="entry name" value="Periplasmic binding protein-like II"/>
    <property type="match status" value="2"/>
</dbReference>
<dbReference type="EMBL" id="JAIRBM010000001">
    <property type="protein sequence ID" value="MBZ6074686.1"/>
    <property type="molecule type" value="Genomic_DNA"/>
</dbReference>
<evidence type="ECO:0000256" key="1">
    <source>
        <dbReference type="ARBA" id="ARBA00009437"/>
    </source>
</evidence>
<evidence type="ECO:0000256" key="4">
    <source>
        <dbReference type="ARBA" id="ARBA00023163"/>
    </source>
</evidence>
<dbReference type="PRINTS" id="PR00039">
    <property type="entry name" value="HTHLYSR"/>
</dbReference>
<dbReference type="InterPro" id="IPR000847">
    <property type="entry name" value="LysR_HTH_N"/>
</dbReference>
<dbReference type="PROSITE" id="PS50931">
    <property type="entry name" value="HTH_LYSR"/>
    <property type="match status" value="1"/>
</dbReference>
<keyword evidence="2" id="KW-0805">Transcription regulation</keyword>
<dbReference type="InterPro" id="IPR036388">
    <property type="entry name" value="WH-like_DNA-bd_sf"/>
</dbReference>
<dbReference type="RefSeq" id="WP_224310750.1">
    <property type="nucleotide sequence ID" value="NZ_JAIRBM010000001.1"/>
</dbReference>
<evidence type="ECO:0000313" key="7">
    <source>
        <dbReference type="Proteomes" id="UP000704176"/>
    </source>
</evidence>
<dbReference type="PANTHER" id="PTHR30126">
    <property type="entry name" value="HTH-TYPE TRANSCRIPTIONAL REGULATOR"/>
    <property type="match status" value="1"/>
</dbReference>
<evidence type="ECO:0000313" key="6">
    <source>
        <dbReference type="EMBL" id="MBZ6074686.1"/>
    </source>
</evidence>
<dbReference type="SUPFAM" id="SSF46785">
    <property type="entry name" value="Winged helix' DNA-binding domain"/>
    <property type="match status" value="1"/>
</dbReference>
<feature type="domain" description="HTH lysR-type" evidence="5">
    <location>
        <begin position="1"/>
        <end position="58"/>
    </location>
</feature>
<dbReference type="Proteomes" id="UP000704176">
    <property type="component" value="Unassembled WGS sequence"/>
</dbReference>
<evidence type="ECO:0000259" key="5">
    <source>
        <dbReference type="PROSITE" id="PS50931"/>
    </source>
</evidence>
<organism evidence="6 7">
    <name type="scientific">Microvirga puerhi</name>
    <dbReference type="NCBI Taxonomy" id="2876078"/>
    <lineage>
        <taxon>Bacteria</taxon>
        <taxon>Pseudomonadati</taxon>
        <taxon>Pseudomonadota</taxon>
        <taxon>Alphaproteobacteria</taxon>
        <taxon>Hyphomicrobiales</taxon>
        <taxon>Methylobacteriaceae</taxon>
        <taxon>Microvirga</taxon>
    </lineage>
</organism>
<comment type="caution">
    <text evidence="6">The sequence shown here is derived from an EMBL/GenBank/DDBJ whole genome shotgun (WGS) entry which is preliminary data.</text>
</comment>
<keyword evidence="7" id="KW-1185">Reference proteome</keyword>
<dbReference type="InterPro" id="IPR036390">
    <property type="entry name" value="WH_DNA-bd_sf"/>
</dbReference>
<name>A0ABS7VHQ1_9HYPH</name>
<gene>
    <name evidence="6" type="ORF">K9B37_00025</name>
</gene>
<dbReference type="CDD" id="cd05466">
    <property type="entry name" value="PBP2_LTTR_substrate"/>
    <property type="match status" value="1"/>
</dbReference>